<feature type="domain" description="ABC transporter" evidence="8">
    <location>
        <begin position="332"/>
        <end position="566"/>
    </location>
</feature>
<evidence type="ECO:0000259" key="8">
    <source>
        <dbReference type="PROSITE" id="PS50893"/>
    </source>
</evidence>
<dbReference type="InterPro" id="IPR011527">
    <property type="entry name" value="ABC1_TM_dom"/>
</dbReference>
<feature type="transmembrane region" description="Helical" evidence="7">
    <location>
        <begin position="277"/>
        <end position="300"/>
    </location>
</feature>
<dbReference type="AlphaFoldDB" id="A0A841C1V6"/>
<evidence type="ECO:0000256" key="2">
    <source>
        <dbReference type="ARBA" id="ARBA00022692"/>
    </source>
</evidence>
<organism evidence="10 11">
    <name type="scientific">Lactovum miscens</name>
    <dbReference type="NCBI Taxonomy" id="190387"/>
    <lineage>
        <taxon>Bacteria</taxon>
        <taxon>Bacillati</taxon>
        <taxon>Bacillota</taxon>
        <taxon>Bacilli</taxon>
        <taxon>Lactobacillales</taxon>
        <taxon>Streptococcaceae</taxon>
        <taxon>Lactovum</taxon>
    </lineage>
</organism>
<dbReference type="SUPFAM" id="SSF90123">
    <property type="entry name" value="ABC transporter transmembrane region"/>
    <property type="match status" value="1"/>
</dbReference>
<gene>
    <name evidence="10" type="ORF">HNQ37_000786</name>
</gene>
<evidence type="ECO:0000256" key="3">
    <source>
        <dbReference type="ARBA" id="ARBA00022741"/>
    </source>
</evidence>
<name>A0A841C1V6_9LACT</name>
<keyword evidence="4 10" id="KW-0067">ATP-binding</keyword>
<sequence length="570" mass="64604">MKFLKSDWIQPFFKKYRFGQFLAILLGLLTMIFAGLLMFSSGYVISRSATLPENILIIYVPTLMVRIFGIGRPLLRYVERLTSHNWIFRVTSLLRKKLYFRLESQAIELANRHRLGELLGLLNEDIGNLQDLYLRTLFPVFVGGTLIISLLILAGVFSIWLIIGLAIFLGTLYFVFPYLSVKLTVNKDEKLKLYRNNLYSKLTDNILGLSDWVLSGRKSDFLEIYKVEEKSVHEEQMQLFQFARKRNLVIQVVYGLLVIFLMAWASSNLKTGDNPNYIAAVVLGIFPLFDAFSPLSDAWVETNRYRDSARRLDNLPNQTEGVRDQKIDGADISISNMSFSYADAKDEIIYEKFSLHIKHGEHIAILGRSGSGKSTLASLIRGDLEVVSGEILISGVNPRKAVNVEQRIGVIQQNPYIFNTTLRNNLTIAKLDATDEEIYHALDAVGLKNLVKQLPNGLDTMVDEAGEQFSGGERHRLALSRILLENVDIVILDEVTLGLDTITENKLLKTAFDLLKDKTIIFITHHLLGINQLDRVIFIEDRGIKIDGSPNELLITNPEFARLYALDKGI</sequence>
<evidence type="ECO:0000313" key="10">
    <source>
        <dbReference type="EMBL" id="MBB5887896.1"/>
    </source>
</evidence>
<evidence type="ECO:0000256" key="4">
    <source>
        <dbReference type="ARBA" id="ARBA00022840"/>
    </source>
</evidence>
<evidence type="ECO:0000256" key="7">
    <source>
        <dbReference type="SAM" id="Phobius"/>
    </source>
</evidence>
<dbReference type="InterPro" id="IPR036640">
    <property type="entry name" value="ABC1_TM_sf"/>
</dbReference>
<dbReference type="GO" id="GO:0034775">
    <property type="term" value="P:glutathione transmembrane transport"/>
    <property type="evidence" value="ECO:0007669"/>
    <property type="project" value="InterPro"/>
</dbReference>
<dbReference type="InterPro" id="IPR003439">
    <property type="entry name" value="ABC_transporter-like_ATP-bd"/>
</dbReference>
<proteinExistence type="predicted"/>
<protein>
    <submittedName>
        <fullName evidence="10">ATP-binding cassette subfamily C protein CydC</fullName>
    </submittedName>
</protein>
<dbReference type="InterPro" id="IPR003593">
    <property type="entry name" value="AAA+_ATPase"/>
</dbReference>
<dbReference type="GO" id="GO:0005524">
    <property type="term" value="F:ATP binding"/>
    <property type="evidence" value="ECO:0007669"/>
    <property type="project" value="UniProtKB-KW"/>
</dbReference>
<evidence type="ECO:0000256" key="5">
    <source>
        <dbReference type="ARBA" id="ARBA00022989"/>
    </source>
</evidence>
<evidence type="ECO:0000256" key="1">
    <source>
        <dbReference type="ARBA" id="ARBA00004651"/>
    </source>
</evidence>
<dbReference type="PROSITE" id="PS50929">
    <property type="entry name" value="ABC_TM1F"/>
    <property type="match status" value="1"/>
</dbReference>
<accession>A0A841C1V6</accession>
<dbReference type="GO" id="GO:0140359">
    <property type="term" value="F:ABC-type transporter activity"/>
    <property type="evidence" value="ECO:0007669"/>
    <property type="project" value="InterPro"/>
</dbReference>
<dbReference type="Gene3D" id="1.20.1560.10">
    <property type="entry name" value="ABC transporter type 1, transmembrane domain"/>
    <property type="match status" value="1"/>
</dbReference>
<feature type="domain" description="ABC transmembrane type-1" evidence="9">
    <location>
        <begin position="21"/>
        <end position="304"/>
    </location>
</feature>
<dbReference type="SUPFAM" id="SSF52540">
    <property type="entry name" value="P-loop containing nucleoside triphosphate hydrolases"/>
    <property type="match status" value="1"/>
</dbReference>
<dbReference type="PANTHER" id="PTHR24221:SF653">
    <property type="entry name" value="TRANSPORT ATP-BINDING PROTEIN CYDC"/>
    <property type="match status" value="1"/>
</dbReference>
<feature type="transmembrane region" description="Helical" evidence="7">
    <location>
        <begin position="21"/>
        <end position="44"/>
    </location>
</feature>
<dbReference type="Pfam" id="PF00005">
    <property type="entry name" value="ABC_tran"/>
    <property type="match status" value="1"/>
</dbReference>
<feature type="transmembrane region" description="Helical" evidence="7">
    <location>
        <begin position="56"/>
        <end position="75"/>
    </location>
</feature>
<dbReference type="Proteomes" id="UP000562464">
    <property type="component" value="Unassembled WGS sequence"/>
</dbReference>
<keyword evidence="6 7" id="KW-0472">Membrane</keyword>
<dbReference type="GO" id="GO:0045454">
    <property type="term" value="P:cell redox homeostasis"/>
    <property type="evidence" value="ECO:0007669"/>
    <property type="project" value="InterPro"/>
</dbReference>
<dbReference type="InterPro" id="IPR027417">
    <property type="entry name" value="P-loop_NTPase"/>
</dbReference>
<dbReference type="InterPro" id="IPR039421">
    <property type="entry name" value="Type_1_exporter"/>
</dbReference>
<reference evidence="10 11" key="1">
    <citation type="submission" date="2020-08" db="EMBL/GenBank/DDBJ databases">
        <title>Genomic Encyclopedia of Type Strains, Phase IV (KMG-IV): sequencing the most valuable type-strain genomes for metagenomic binning, comparative biology and taxonomic classification.</title>
        <authorList>
            <person name="Goeker M."/>
        </authorList>
    </citation>
    <scope>NUCLEOTIDE SEQUENCE [LARGE SCALE GENOMIC DNA]</scope>
    <source>
        <strain evidence="10 11">DSM 14925</strain>
    </source>
</reference>
<dbReference type="GO" id="GO:0034040">
    <property type="term" value="F:ATPase-coupled lipid transmembrane transporter activity"/>
    <property type="evidence" value="ECO:0007669"/>
    <property type="project" value="TreeGrafter"/>
</dbReference>
<keyword evidence="2 7" id="KW-0812">Transmembrane</keyword>
<dbReference type="PROSITE" id="PS50893">
    <property type="entry name" value="ABC_TRANSPORTER_2"/>
    <property type="match status" value="1"/>
</dbReference>
<evidence type="ECO:0000259" key="9">
    <source>
        <dbReference type="PROSITE" id="PS50929"/>
    </source>
</evidence>
<dbReference type="EMBL" id="JACHHV010000010">
    <property type="protein sequence ID" value="MBB5887896.1"/>
    <property type="molecule type" value="Genomic_DNA"/>
</dbReference>
<comment type="subcellular location">
    <subcellularLocation>
        <location evidence="1">Cell membrane</location>
        <topology evidence="1">Multi-pass membrane protein</topology>
    </subcellularLocation>
</comment>
<dbReference type="InterPro" id="IPR014223">
    <property type="entry name" value="ABC_CydC/D"/>
</dbReference>
<evidence type="ECO:0000313" key="11">
    <source>
        <dbReference type="Proteomes" id="UP000562464"/>
    </source>
</evidence>
<dbReference type="PANTHER" id="PTHR24221">
    <property type="entry name" value="ATP-BINDING CASSETTE SUB-FAMILY B"/>
    <property type="match status" value="1"/>
</dbReference>
<dbReference type="RefSeq" id="WP_183539468.1">
    <property type="nucleotide sequence ID" value="NZ_JACHHV010000010.1"/>
</dbReference>
<dbReference type="Pfam" id="PF00664">
    <property type="entry name" value="ABC_membrane"/>
    <property type="match status" value="1"/>
</dbReference>
<dbReference type="GO" id="GO:0005886">
    <property type="term" value="C:plasma membrane"/>
    <property type="evidence" value="ECO:0007669"/>
    <property type="project" value="UniProtKB-SubCell"/>
</dbReference>
<comment type="caution">
    <text evidence="10">The sequence shown here is derived from an EMBL/GenBank/DDBJ whole genome shotgun (WGS) entry which is preliminary data.</text>
</comment>
<dbReference type="Gene3D" id="3.40.50.300">
    <property type="entry name" value="P-loop containing nucleotide triphosphate hydrolases"/>
    <property type="match status" value="1"/>
</dbReference>
<keyword evidence="11" id="KW-1185">Reference proteome</keyword>
<feature type="transmembrane region" description="Helical" evidence="7">
    <location>
        <begin position="132"/>
        <end position="153"/>
    </location>
</feature>
<dbReference type="GO" id="GO:0016887">
    <property type="term" value="F:ATP hydrolysis activity"/>
    <property type="evidence" value="ECO:0007669"/>
    <property type="project" value="InterPro"/>
</dbReference>
<dbReference type="SMART" id="SM00382">
    <property type="entry name" value="AAA"/>
    <property type="match status" value="1"/>
</dbReference>
<feature type="transmembrane region" description="Helical" evidence="7">
    <location>
        <begin position="247"/>
        <end position="265"/>
    </location>
</feature>
<feature type="transmembrane region" description="Helical" evidence="7">
    <location>
        <begin position="159"/>
        <end position="181"/>
    </location>
</feature>
<keyword evidence="3" id="KW-0547">Nucleotide-binding</keyword>
<keyword evidence="5 7" id="KW-1133">Transmembrane helix</keyword>
<dbReference type="NCBIfam" id="TIGR02868">
    <property type="entry name" value="CydC"/>
    <property type="match status" value="1"/>
</dbReference>
<evidence type="ECO:0000256" key="6">
    <source>
        <dbReference type="ARBA" id="ARBA00023136"/>
    </source>
</evidence>